<dbReference type="EMBL" id="CP046172">
    <property type="protein sequence ID" value="QIS08897.1"/>
    <property type="molecule type" value="Genomic_DNA"/>
</dbReference>
<organism evidence="3 4">
    <name type="scientific">Nocardia arthritidis</name>
    <dbReference type="NCBI Taxonomy" id="228602"/>
    <lineage>
        <taxon>Bacteria</taxon>
        <taxon>Bacillati</taxon>
        <taxon>Actinomycetota</taxon>
        <taxon>Actinomycetes</taxon>
        <taxon>Mycobacteriales</taxon>
        <taxon>Nocardiaceae</taxon>
        <taxon>Nocardia</taxon>
    </lineage>
</organism>
<evidence type="ECO:0000256" key="1">
    <source>
        <dbReference type="SAM" id="Phobius"/>
    </source>
</evidence>
<feature type="transmembrane region" description="Helical" evidence="1">
    <location>
        <begin position="95"/>
        <end position="121"/>
    </location>
</feature>
<keyword evidence="1" id="KW-1133">Transmembrane helix</keyword>
<gene>
    <name evidence="3" type="ORF">F5544_04925</name>
</gene>
<dbReference type="Proteomes" id="UP000503540">
    <property type="component" value="Chromosome"/>
</dbReference>
<feature type="domain" description="DUF4190" evidence="2">
    <location>
        <begin position="98"/>
        <end position="149"/>
    </location>
</feature>
<dbReference type="AlphaFoldDB" id="A0A6G9Y733"/>
<protein>
    <submittedName>
        <fullName evidence="3">DUF4190 domain-containing protein</fullName>
    </submittedName>
</protein>
<dbReference type="InterPro" id="IPR025241">
    <property type="entry name" value="DUF4190"/>
</dbReference>
<evidence type="ECO:0000313" key="4">
    <source>
        <dbReference type="Proteomes" id="UP000503540"/>
    </source>
</evidence>
<proteinExistence type="predicted"/>
<accession>A0A6G9Y733</accession>
<dbReference type="Pfam" id="PF13828">
    <property type="entry name" value="DUF4190"/>
    <property type="match status" value="1"/>
</dbReference>
<evidence type="ECO:0000313" key="3">
    <source>
        <dbReference type="EMBL" id="QIS08897.1"/>
    </source>
</evidence>
<name>A0A6G9Y733_9NOCA</name>
<dbReference type="KEGG" id="nah:F5544_04925"/>
<sequence length="284" mass="30567">MARADYGSARTLVALGRPPRWISRRRIDGIVLYRDQIARCGDCQGRQHFPPGAQTRRSAGFPTSMLRVGKGVWVNPSGAQAENPAQRSGDSGRPIGVAVAALVFGVTGWFFVAIPFGICALLRIPRGVRGRGLAATGLVCSGVWVLLLCAYLAGWIGVGKPESSIGDRVVSIDELSTGQCVNGLPATHPKTLTLRSCTQPHDAEVVYDFELPPGPWPGEIEINRQVGLRCAPALSAAMQANRGGRPLRNYCVRPMDSTDWESVRRISCLVLSKSGEQLTAPILR</sequence>
<keyword evidence="1" id="KW-0812">Transmembrane</keyword>
<reference evidence="3 4" key="1">
    <citation type="journal article" date="2019" name="ACS Chem. Biol.">
        <title>Identification and Mobilization of a Cryptic Antibiotic Biosynthesis Gene Locus from a Human-Pathogenic Nocardia Isolate.</title>
        <authorList>
            <person name="Herisse M."/>
            <person name="Ishida K."/>
            <person name="Porter J.L."/>
            <person name="Howden B."/>
            <person name="Hertweck C."/>
            <person name="Stinear T.P."/>
            <person name="Pidot S.J."/>
        </authorList>
    </citation>
    <scope>NUCLEOTIDE SEQUENCE [LARGE SCALE GENOMIC DNA]</scope>
    <source>
        <strain evidence="3 4">AUSMDU00012717</strain>
    </source>
</reference>
<evidence type="ECO:0000259" key="2">
    <source>
        <dbReference type="Pfam" id="PF13828"/>
    </source>
</evidence>
<keyword evidence="4" id="KW-1185">Reference proteome</keyword>
<keyword evidence="1" id="KW-0472">Membrane</keyword>
<feature type="transmembrane region" description="Helical" evidence="1">
    <location>
        <begin position="133"/>
        <end position="158"/>
    </location>
</feature>